<keyword evidence="1 3" id="KW-0328">Glycosyltransferase</keyword>
<evidence type="ECO:0000256" key="2">
    <source>
        <dbReference type="ARBA" id="ARBA00022679"/>
    </source>
</evidence>
<gene>
    <name evidence="5" type="ordered locus">Halsa_1198</name>
</gene>
<dbReference type="InterPro" id="IPR010044">
    <property type="entry name" value="MTAP"/>
</dbReference>
<keyword evidence="3" id="KW-0660">Purine salvage</keyword>
<feature type="domain" description="Nucleoside phosphorylase" evidence="4">
    <location>
        <begin position="4"/>
        <end position="223"/>
    </location>
</feature>
<dbReference type="RefSeq" id="WP_013405711.1">
    <property type="nucleotide sequence ID" value="NC_014654.1"/>
</dbReference>
<feature type="binding site" evidence="3">
    <location>
        <position position="181"/>
    </location>
    <ligand>
        <name>phosphate</name>
        <dbReference type="ChEBI" id="CHEBI:43474"/>
    </ligand>
</feature>
<dbReference type="GO" id="GO:0017061">
    <property type="term" value="F:S-methyl-5-thioadenosine phosphorylase activity"/>
    <property type="evidence" value="ECO:0007669"/>
    <property type="project" value="InterPro"/>
</dbReference>
<comment type="caution">
    <text evidence="3">Lacks conserved residue(s) required for the propagation of feature annotation.</text>
</comment>
<dbReference type="UniPathway" id="UPA00606"/>
<reference evidence="5 6" key="2">
    <citation type="journal article" date="2011" name="J. Bacteriol.">
        <title>Complete Genome Sequence of the Haloalkaliphilic, Hydrogen Producing Halanaerobium hydrogenoformans.</title>
        <authorList>
            <person name="Brown S.D."/>
            <person name="Begemann M.B."/>
            <person name="Mormile M.R."/>
            <person name="Wall J.D."/>
            <person name="Han C.S."/>
            <person name="Goodwin L.A."/>
            <person name="Pitluck S."/>
            <person name="Land M.L."/>
            <person name="Hauser L.J."/>
            <person name="Elias D.A."/>
        </authorList>
    </citation>
    <scope>NUCLEOTIDE SEQUENCE [LARGE SCALE GENOMIC DNA]</scope>
    <source>
        <strain evidence="6">sapolanicus</strain>
    </source>
</reference>
<dbReference type="STRING" id="656519.Halsa_1198"/>
<sequence length="256" mass="28608">MKKAVIGGTGIYDLNIKSISKEVKTRYGVVKVDIVNHYGEEIVFLARHGKEHTKPPHQINYRANLKALEKLGVKYIYATAAVGSFNENYEPGDIVIIKDFIDFTKTRVQSFVDSQTESVKHYDMSDPYCQNMRGKFSKRSLTKQLKIKGDAVYVCTEGPRFETAAEIQMFKKLGGDVVGMTGVPEVVLAKELGICYASIAIITNWSTGIRDELNSHNIKDLISANKSKITEVFMHIFLEGIDQKNCNCGDSLIEIG</sequence>
<dbReference type="AlphaFoldDB" id="E4RK77"/>
<comment type="function">
    <text evidence="3">Purine nucleoside phosphorylase involved in purine salvage.</text>
</comment>
<dbReference type="CDD" id="cd09010">
    <property type="entry name" value="MTAP_SsMTAPII_like_MTIP"/>
    <property type="match status" value="1"/>
</dbReference>
<dbReference type="HAMAP" id="MF_01963">
    <property type="entry name" value="MTAP"/>
    <property type="match status" value="1"/>
</dbReference>
<evidence type="ECO:0000256" key="3">
    <source>
        <dbReference type="HAMAP-Rule" id="MF_01963"/>
    </source>
</evidence>
<comment type="subunit">
    <text evidence="3">Homohexamer. Dimer of a homotrimer.</text>
</comment>
<comment type="catalytic activity">
    <reaction evidence="3">
        <text>a purine D-ribonucleoside + phosphate = a purine nucleobase + alpha-D-ribose 1-phosphate</text>
        <dbReference type="Rhea" id="RHEA:19805"/>
        <dbReference type="ChEBI" id="CHEBI:26386"/>
        <dbReference type="ChEBI" id="CHEBI:43474"/>
        <dbReference type="ChEBI" id="CHEBI:57720"/>
        <dbReference type="ChEBI" id="CHEBI:142355"/>
        <dbReference type="EC" id="2.4.2.1"/>
    </reaction>
</comment>
<dbReference type="SUPFAM" id="SSF53167">
    <property type="entry name" value="Purine and uridine phosphorylases"/>
    <property type="match status" value="1"/>
</dbReference>
<feature type="binding site" evidence="3">
    <location>
        <position position="9"/>
    </location>
    <ligand>
        <name>phosphate</name>
        <dbReference type="ChEBI" id="CHEBI:43474"/>
    </ligand>
</feature>
<dbReference type="EMBL" id="CP002304">
    <property type="protein sequence ID" value="ADQ14629.1"/>
    <property type="molecule type" value="Genomic_DNA"/>
</dbReference>
<keyword evidence="2 3" id="KW-0808">Transferase</keyword>
<dbReference type="GO" id="GO:0006166">
    <property type="term" value="P:purine ribonucleoside salvage"/>
    <property type="evidence" value="ECO:0007669"/>
    <property type="project" value="UniProtKB-UniRule"/>
</dbReference>
<dbReference type="Pfam" id="PF01048">
    <property type="entry name" value="PNP_UDP_1"/>
    <property type="match status" value="1"/>
</dbReference>
<comment type="similarity">
    <text evidence="3">Belongs to the PNP/MTAP phosphorylase family. MTAP subfamily.</text>
</comment>
<dbReference type="HOGENOM" id="CLU_054456_0_2_9"/>
<comment type="pathway">
    <text evidence="3">Purine metabolism; purine nucleoside salvage.</text>
</comment>
<dbReference type="PANTHER" id="PTHR42679:SF2">
    <property type="entry name" value="S-METHYL-5'-THIOADENOSINE PHOSPHORYLASE"/>
    <property type="match status" value="1"/>
</dbReference>
<evidence type="ECO:0000256" key="1">
    <source>
        <dbReference type="ARBA" id="ARBA00022676"/>
    </source>
</evidence>
<protein>
    <recommendedName>
        <fullName evidence="3">Purine nucleoside phosphorylase</fullName>
        <shortName evidence="3">PNP</shortName>
        <ecNumber evidence="3">2.4.2.1</ecNumber>
    </recommendedName>
</protein>
<keyword evidence="6" id="KW-1185">Reference proteome</keyword>
<evidence type="ECO:0000313" key="5">
    <source>
        <dbReference type="EMBL" id="ADQ14629.1"/>
    </source>
</evidence>
<dbReference type="EC" id="2.4.2.1" evidence="3"/>
<dbReference type="NCBIfam" id="NF006599">
    <property type="entry name" value="PRK09136.1"/>
    <property type="match status" value="1"/>
</dbReference>
<dbReference type="Gene3D" id="3.40.50.1580">
    <property type="entry name" value="Nucleoside phosphorylase domain"/>
    <property type="match status" value="1"/>
</dbReference>
<dbReference type="KEGG" id="has:Halsa_1198"/>
<feature type="binding site" evidence="3">
    <location>
        <begin position="47"/>
        <end position="48"/>
    </location>
    <ligand>
        <name>phosphate</name>
        <dbReference type="ChEBI" id="CHEBI:43474"/>
    </ligand>
</feature>
<accession>E4RK77</accession>
<proteinExistence type="inferred from homology"/>
<feature type="site" description="Important for substrate specificity" evidence="3">
    <location>
        <position position="215"/>
    </location>
</feature>
<dbReference type="GO" id="GO:0005829">
    <property type="term" value="C:cytosol"/>
    <property type="evidence" value="ECO:0007669"/>
    <property type="project" value="TreeGrafter"/>
</dbReference>
<evidence type="ECO:0000259" key="4">
    <source>
        <dbReference type="Pfam" id="PF01048"/>
    </source>
</evidence>
<feature type="binding site" evidence="3">
    <location>
        <position position="180"/>
    </location>
    <ligand>
        <name>substrate</name>
    </ligand>
</feature>
<dbReference type="eggNOG" id="COG0005">
    <property type="taxonomic scope" value="Bacteria"/>
</dbReference>
<feature type="site" description="Important for substrate specificity" evidence="3">
    <location>
        <position position="162"/>
    </location>
</feature>
<reference evidence="5 6" key="1">
    <citation type="submission" date="2010-11" db="EMBL/GenBank/DDBJ databases">
        <title>Complete sequence of Halanaerobium sp. sapolanicus.</title>
        <authorList>
            <consortium name="US DOE Joint Genome Institute"/>
            <person name="Lucas S."/>
            <person name="Copeland A."/>
            <person name="Lapidus A."/>
            <person name="Cheng J.-F."/>
            <person name="Bruce D."/>
            <person name="Goodwin L."/>
            <person name="Pitluck S."/>
            <person name="Davenport K."/>
            <person name="Detter J.C."/>
            <person name="Han C."/>
            <person name="Tapia R."/>
            <person name="Land M."/>
            <person name="Hauser L."/>
            <person name="Jeffries C."/>
            <person name="Kyrpides N."/>
            <person name="Ivanova N."/>
            <person name="Mikhailova N."/>
            <person name="Begemann M.B."/>
            <person name="Mormile M.R."/>
            <person name="Wall J.D."/>
            <person name="Elias D.A."/>
            <person name="Woyke T."/>
        </authorList>
    </citation>
    <scope>NUCLEOTIDE SEQUENCE [LARGE SCALE GENOMIC DNA]</scope>
    <source>
        <strain evidence="6">sapolanicus</strain>
    </source>
</reference>
<dbReference type="InterPro" id="IPR035994">
    <property type="entry name" value="Nucleoside_phosphorylase_sf"/>
</dbReference>
<dbReference type="PANTHER" id="PTHR42679">
    <property type="entry name" value="S-METHYL-5'-THIOADENOSINE PHOSPHORYLASE"/>
    <property type="match status" value="1"/>
</dbReference>
<dbReference type="Proteomes" id="UP000007434">
    <property type="component" value="Chromosome"/>
</dbReference>
<name>E4RK77_HALHG</name>
<dbReference type="OrthoDB" id="1523230at2"/>
<dbReference type="InterPro" id="IPR000845">
    <property type="entry name" value="Nucleoside_phosphorylase_d"/>
</dbReference>
<comment type="miscellaneous">
    <text evidence="3">Although this enzyme belongs to the family of MTA phosphorylases based on sequence homology, it lacks several conserved amino acids in the substrate binding pocket that confer specificity towards MTA.</text>
</comment>
<dbReference type="GO" id="GO:0019509">
    <property type="term" value="P:L-methionine salvage from methylthioadenosine"/>
    <property type="evidence" value="ECO:0007669"/>
    <property type="project" value="TreeGrafter"/>
</dbReference>
<organism evidence="5 6">
    <name type="scientific">Halanaerobium hydrogeniformans</name>
    <name type="common">Halanaerobium sp. (strain sapolanicus)</name>
    <dbReference type="NCBI Taxonomy" id="656519"/>
    <lineage>
        <taxon>Bacteria</taxon>
        <taxon>Bacillati</taxon>
        <taxon>Bacillota</taxon>
        <taxon>Clostridia</taxon>
        <taxon>Halanaerobiales</taxon>
        <taxon>Halanaerobiaceae</taxon>
        <taxon>Halanaerobium</taxon>
    </lineage>
</organism>
<evidence type="ECO:0000313" key="6">
    <source>
        <dbReference type="Proteomes" id="UP000007434"/>
    </source>
</evidence>